<dbReference type="PANTHER" id="PTHR43054">
    <property type="match status" value="1"/>
</dbReference>
<keyword evidence="4" id="KW-1185">Reference proteome</keyword>
<dbReference type="PANTHER" id="PTHR43054:SF1">
    <property type="entry name" value="SCYLLO-INOSITOL 2-DEHYDROGENASE (NADP(+)) IOLU"/>
    <property type="match status" value="1"/>
</dbReference>
<dbReference type="Gene3D" id="3.30.360.10">
    <property type="entry name" value="Dihydrodipicolinate Reductase, domain 2"/>
    <property type="match status" value="1"/>
</dbReference>
<dbReference type="RefSeq" id="WP_172354694.1">
    <property type="nucleotide sequence ID" value="NZ_BLLH01000001.1"/>
</dbReference>
<evidence type="ECO:0000313" key="4">
    <source>
        <dbReference type="Proteomes" id="UP000475928"/>
    </source>
</evidence>
<protein>
    <submittedName>
        <fullName evidence="3">Oxidoreductase</fullName>
    </submittedName>
</protein>
<dbReference type="SUPFAM" id="SSF51735">
    <property type="entry name" value="NAD(P)-binding Rossmann-fold domains"/>
    <property type="match status" value="1"/>
</dbReference>
<dbReference type="InterPro" id="IPR036291">
    <property type="entry name" value="NAD(P)-bd_dom_sf"/>
</dbReference>
<organism evidence="3 4">
    <name type="scientific">Pseudolactococcus insecticola</name>
    <dbReference type="NCBI Taxonomy" id="2709158"/>
    <lineage>
        <taxon>Bacteria</taxon>
        <taxon>Bacillati</taxon>
        <taxon>Bacillota</taxon>
        <taxon>Bacilli</taxon>
        <taxon>Lactobacillales</taxon>
        <taxon>Streptococcaceae</taxon>
        <taxon>Pseudolactococcus</taxon>
    </lineage>
</organism>
<dbReference type="GO" id="GO:0000166">
    <property type="term" value="F:nucleotide binding"/>
    <property type="evidence" value="ECO:0007669"/>
    <property type="project" value="InterPro"/>
</dbReference>
<evidence type="ECO:0000313" key="3">
    <source>
        <dbReference type="EMBL" id="GFH39782.1"/>
    </source>
</evidence>
<reference evidence="3 4" key="1">
    <citation type="submission" date="2020-02" db="EMBL/GenBank/DDBJ databases">
        <title>Draft genome sequence of Lactococcus sp. Hs20B0-1.</title>
        <authorList>
            <person name="Noda S."/>
            <person name="Yuki M."/>
            <person name="Ohkuma M."/>
        </authorList>
    </citation>
    <scope>NUCLEOTIDE SEQUENCE [LARGE SCALE GENOMIC DNA]</scope>
    <source>
        <strain evidence="3 4">Hs20B0-1</strain>
    </source>
</reference>
<evidence type="ECO:0000259" key="2">
    <source>
        <dbReference type="Pfam" id="PF22725"/>
    </source>
</evidence>
<dbReference type="Proteomes" id="UP000475928">
    <property type="component" value="Unassembled WGS sequence"/>
</dbReference>
<dbReference type="InterPro" id="IPR055170">
    <property type="entry name" value="GFO_IDH_MocA-like_dom"/>
</dbReference>
<proteinExistence type="predicted"/>
<dbReference type="Gene3D" id="3.40.50.720">
    <property type="entry name" value="NAD(P)-binding Rossmann-like Domain"/>
    <property type="match status" value="1"/>
</dbReference>
<feature type="domain" description="Gfo/Idh/MocA-like oxidoreductase N-terminal" evidence="1">
    <location>
        <begin position="4"/>
        <end position="120"/>
    </location>
</feature>
<dbReference type="Pfam" id="PF01408">
    <property type="entry name" value="GFO_IDH_MocA"/>
    <property type="match status" value="1"/>
</dbReference>
<dbReference type="InterPro" id="IPR000683">
    <property type="entry name" value="Gfo/Idh/MocA-like_OxRdtase_N"/>
</dbReference>
<dbReference type="EMBL" id="BLLH01000001">
    <property type="protein sequence ID" value="GFH39782.1"/>
    <property type="molecule type" value="Genomic_DNA"/>
</dbReference>
<feature type="domain" description="GFO/IDH/MocA-like oxidoreductase" evidence="2">
    <location>
        <begin position="163"/>
        <end position="248"/>
    </location>
</feature>
<name>A0A6A0B3Q5_9LACT</name>
<gene>
    <name evidence="3" type="primary">yrbA</name>
    <name evidence="3" type="ORF">Hs20B_01800</name>
</gene>
<dbReference type="Pfam" id="PF22725">
    <property type="entry name" value="GFO_IDH_MocA_C3"/>
    <property type="match status" value="1"/>
</dbReference>
<accession>A0A6A0B3Q5</accession>
<sequence>MKLKLGVIGTGWISRSFIDAALSTKKYTFDAIYTRRIESGVSFTEDFDSNKIEIFDNLAEFVASPLDVIYIASPNALHFEQTKTAILAGKNVIVEKPAFSNPTELDEIIKLAAQEKVLFFEAARNLHEKSFEIVRNFLADKTIIGADFTYAKYSSKMPALLNGELPNKFNAAFSGGLLADLGVYLLYAAHAFFGKPKYARYDAEILPSGVDVSGVGVLAYEDFKVAIKTGGNYNSYLPNEIYTTTGTLVLDAVNAISYARFIALDGTTTELPIVAVKNNMQEEAKDFANVLEAPNDYKQFEKYEEWLSIAINVAETSYAMRESAGIQFDADKK</sequence>
<dbReference type="SUPFAM" id="SSF55347">
    <property type="entry name" value="Glyceraldehyde-3-phosphate dehydrogenase-like, C-terminal domain"/>
    <property type="match status" value="1"/>
</dbReference>
<comment type="caution">
    <text evidence="3">The sequence shown here is derived from an EMBL/GenBank/DDBJ whole genome shotgun (WGS) entry which is preliminary data.</text>
</comment>
<dbReference type="AlphaFoldDB" id="A0A6A0B3Q5"/>
<evidence type="ECO:0000259" key="1">
    <source>
        <dbReference type="Pfam" id="PF01408"/>
    </source>
</evidence>